<evidence type="ECO:0000256" key="2">
    <source>
        <dbReference type="ARBA" id="ARBA00001946"/>
    </source>
</evidence>
<dbReference type="GO" id="GO:0003723">
    <property type="term" value="F:RNA binding"/>
    <property type="evidence" value="ECO:0007669"/>
    <property type="project" value="UniProtKB-UniRule"/>
</dbReference>
<evidence type="ECO:0000256" key="7">
    <source>
        <dbReference type="ARBA" id="ARBA00022759"/>
    </source>
</evidence>
<dbReference type="InterPro" id="IPR014001">
    <property type="entry name" value="Helicase_ATP-bd"/>
</dbReference>
<name>A0A453JVH6_AEGTS</name>
<dbReference type="SMART" id="SM00358">
    <property type="entry name" value="DSRM"/>
    <property type="match status" value="1"/>
</dbReference>
<dbReference type="CDD" id="cd00593">
    <property type="entry name" value="RIBOc"/>
    <property type="match status" value="2"/>
</dbReference>
<dbReference type="AlphaFoldDB" id="A0A453JVH6"/>
<evidence type="ECO:0000313" key="18">
    <source>
        <dbReference type="EnsemblPlants" id="AET5Gv20211100.12"/>
    </source>
</evidence>
<evidence type="ECO:0000256" key="11">
    <source>
        <dbReference type="ARBA" id="ARBA00023211"/>
    </source>
</evidence>
<dbReference type="FunFam" id="1.10.1520.10:FF:000004">
    <property type="entry name" value="Endoribonuclease dicer-like 1"/>
    <property type="match status" value="1"/>
</dbReference>
<comment type="cofactor">
    <cofactor evidence="2">
        <name>Mg(2+)</name>
        <dbReference type="ChEBI" id="CHEBI:18420"/>
    </cofactor>
</comment>
<keyword evidence="7" id="KW-0255">Endonuclease</keyword>
<dbReference type="GO" id="GO:0004525">
    <property type="term" value="F:ribonuclease III activity"/>
    <property type="evidence" value="ECO:0007669"/>
    <property type="project" value="InterPro"/>
</dbReference>
<dbReference type="PROSITE" id="PS50137">
    <property type="entry name" value="DS_RBD"/>
    <property type="match status" value="1"/>
</dbReference>
<dbReference type="EnsemblPlants" id="AET5Gv20211100.12">
    <property type="protein sequence ID" value="AET5Gv20211100.12"/>
    <property type="gene ID" value="AET5Gv20211100"/>
</dbReference>
<dbReference type="Pfam" id="PF00035">
    <property type="entry name" value="dsrm"/>
    <property type="match status" value="1"/>
</dbReference>
<comment type="function">
    <text evidence="12">Probably involved in the RNA silencing pathway. May cleave double-stranded RNA to produce short 21-24 nucleotides (nt) RNAs which target the selective destruction of complementary RNAs.</text>
</comment>
<evidence type="ECO:0000256" key="4">
    <source>
        <dbReference type="ARBA" id="ARBA00022723"/>
    </source>
</evidence>
<evidence type="ECO:0000256" key="5">
    <source>
        <dbReference type="ARBA" id="ARBA00022737"/>
    </source>
</evidence>
<reference evidence="18" key="4">
    <citation type="submission" date="2019-03" db="UniProtKB">
        <authorList>
            <consortium name="EnsemblPlants"/>
        </authorList>
    </citation>
    <scope>IDENTIFICATION</scope>
</reference>
<evidence type="ECO:0000256" key="3">
    <source>
        <dbReference type="ARBA" id="ARBA00022722"/>
    </source>
</evidence>
<feature type="domain" description="DRBM" evidence="14">
    <location>
        <begin position="1153"/>
        <end position="1219"/>
    </location>
</feature>
<keyword evidence="11" id="KW-0464">Manganese</keyword>
<dbReference type="Gene3D" id="2.170.260.10">
    <property type="entry name" value="paz domain"/>
    <property type="match status" value="1"/>
</dbReference>
<keyword evidence="4" id="KW-0479">Metal-binding</keyword>
<evidence type="ECO:0000313" key="19">
    <source>
        <dbReference type="Proteomes" id="UP000015105"/>
    </source>
</evidence>
<reference evidence="18" key="5">
    <citation type="journal article" date="2021" name="G3 (Bethesda)">
        <title>Aegilops tauschii genome assembly Aet v5.0 features greater sequence contiguity and improved annotation.</title>
        <authorList>
            <person name="Wang L."/>
            <person name="Zhu T."/>
            <person name="Rodriguez J.C."/>
            <person name="Deal K.R."/>
            <person name="Dubcovsky J."/>
            <person name="McGuire P.E."/>
            <person name="Lux T."/>
            <person name="Spannagl M."/>
            <person name="Mayer K.F.X."/>
            <person name="Baldrich P."/>
            <person name="Meyers B.C."/>
            <person name="Huo N."/>
            <person name="Gu Y.Q."/>
            <person name="Zhou H."/>
            <person name="Devos K.M."/>
            <person name="Bennetzen J.L."/>
            <person name="Unver T."/>
            <person name="Budak H."/>
            <person name="Gulick P.J."/>
            <person name="Galiba G."/>
            <person name="Kalapos B."/>
            <person name="Nelson D.R."/>
            <person name="Li P."/>
            <person name="You F.M."/>
            <person name="Luo M.C."/>
            <person name="Dvorak J."/>
        </authorList>
    </citation>
    <scope>NUCLEOTIDE SEQUENCE [LARGE SCALE GENOMIC DNA]</scope>
    <source>
        <strain evidence="18">cv. AL8/78</strain>
    </source>
</reference>
<dbReference type="Pfam" id="PF02170">
    <property type="entry name" value="PAZ"/>
    <property type="match status" value="1"/>
</dbReference>
<evidence type="ECO:0000259" key="16">
    <source>
        <dbReference type="PROSITE" id="PS50821"/>
    </source>
</evidence>
<dbReference type="FunFam" id="3.40.50.300:FF:000705">
    <property type="entry name" value="Endoribonuclease dicer-like protein"/>
    <property type="match status" value="1"/>
</dbReference>
<dbReference type="PROSITE" id="PS50821">
    <property type="entry name" value="PAZ"/>
    <property type="match status" value="1"/>
</dbReference>
<dbReference type="PROSITE" id="PS00517">
    <property type="entry name" value="RNASE_3_1"/>
    <property type="match status" value="1"/>
</dbReference>
<dbReference type="SUPFAM" id="SSF69065">
    <property type="entry name" value="RNase III domain-like"/>
    <property type="match status" value="2"/>
</dbReference>
<reference evidence="19" key="1">
    <citation type="journal article" date="2014" name="Science">
        <title>Ancient hybridizations among the ancestral genomes of bread wheat.</title>
        <authorList>
            <consortium name="International Wheat Genome Sequencing Consortium,"/>
            <person name="Marcussen T."/>
            <person name="Sandve S.R."/>
            <person name="Heier L."/>
            <person name="Spannagl M."/>
            <person name="Pfeifer M."/>
            <person name="Jakobsen K.S."/>
            <person name="Wulff B.B."/>
            <person name="Steuernagel B."/>
            <person name="Mayer K.F."/>
            <person name="Olsen O.A."/>
        </authorList>
    </citation>
    <scope>NUCLEOTIDE SEQUENCE [LARGE SCALE GENOMIC DNA]</scope>
    <source>
        <strain evidence="19">cv. AL8/78</strain>
    </source>
</reference>
<comment type="cofactor">
    <cofactor evidence="1">
        <name>Mn(2+)</name>
        <dbReference type="ChEBI" id="CHEBI:29035"/>
    </cofactor>
</comment>
<dbReference type="SMART" id="SM00949">
    <property type="entry name" value="PAZ"/>
    <property type="match status" value="1"/>
</dbReference>
<dbReference type="InterPro" id="IPR036389">
    <property type="entry name" value="RNase_III_sf"/>
</dbReference>
<feature type="domain" description="Helicase ATP-binding" evidence="17">
    <location>
        <begin position="38"/>
        <end position="218"/>
    </location>
</feature>
<dbReference type="InterPro" id="IPR027417">
    <property type="entry name" value="P-loop_NTPase"/>
</dbReference>
<keyword evidence="10 13" id="KW-0694">RNA-binding</keyword>
<dbReference type="GO" id="GO:0005737">
    <property type="term" value="C:cytoplasm"/>
    <property type="evidence" value="ECO:0007669"/>
    <property type="project" value="TreeGrafter"/>
</dbReference>
<dbReference type="SMART" id="SM00535">
    <property type="entry name" value="RIBOc"/>
    <property type="match status" value="2"/>
</dbReference>
<dbReference type="Proteomes" id="UP000015105">
    <property type="component" value="Chromosome 5D"/>
</dbReference>
<organism evidence="18 19">
    <name type="scientific">Aegilops tauschii subsp. strangulata</name>
    <name type="common">Goatgrass</name>
    <dbReference type="NCBI Taxonomy" id="200361"/>
    <lineage>
        <taxon>Eukaryota</taxon>
        <taxon>Viridiplantae</taxon>
        <taxon>Streptophyta</taxon>
        <taxon>Embryophyta</taxon>
        <taxon>Tracheophyta</taxon>
        <taxon>Spermatophyta</taxon>
        <taxon>Magnoliopsida</taxon>
        <taxon>Liliopsida</taxon>
        <taxon>Poales</taxon>
        <taxon>Poaceae</taxon>
        <taxon>BOP clade</taxon>
        <taxon>Pooideae</taxon>
        <taxon>Triticodae</taxon>
        <taxon>Triticeae</taxon>
        <taxon>Triticinae</taxon>
        <taxon>Aegilops</taxon>
    </lineage>
</organism>
<sequence>TMGDAATAAVAADADAAATEEVHKEDPEIVARWYQLEALERAMSGNTVAFLDTGAGKTLIAGLLLRAYAHRVRKPARDYAVFLVPTRVLVEQQARVVEAHTDLRVSKFTGDMGVDFWNAAIWRRVVDDAEVLVMTPQILLDNLRHSFFSLQDIALLIFDECHRAKGNSPYACILKEFYHPVMNSRPRGPLPRIFGMTASPTDSKSKDEAFDQICHTIPSIDLLQESYSKRIVELENLLNSKVYTVDNESALSEYIPFATTRIVQYDDYIIPSNSHNHIKSCLDRLQEKHLEVLKANLHGLSRKNAKKGISKLHKAFLYCTANLGVWLAAKAAEIHSTTNEQFLSFWGEELDKNVEGFVRSYSEEVYRELSCFSKRGNRPMFHNQSRNKQTEIVDAFKGGKVTITCPVQAVNTEGEVSALKKAVCLKACRELHAVGALTDYLLPEFGFPCEEEPDIVLVTKETLSRQPTTKRRKCSQVVEKYQHEQPEYFPEEFVYNWLYFSRLGIYYCYKISVEGCLKTTYCPNDILLAVKCDLGPDFVSTSLKLFGEQDNASVAMKYVGNIHLNQEQVVMARRFQTSILSLLINKDHSEVINAVKYSHEMQVSTGIVYLLLPLVCGKVDWCSMKFSTSQVYDASNKDIRHCHSCKQVDLLQTKDGPLCRCMLQNSIVCTPHNSKFYAVNGFLDLNSKSLLHLRDGRALTYINYFDTRHGLSLTHENQPLLAARNPVEVRNFLQKRHYKNKKESRTSHGVELPPELCRLVMSPVSNNTLYSFSVIPSVMYRIQCLLLSARLKDQLGPTMQQFAIPALKILEAVTTKECQEEFSQESLETLGDSFLKYVATQHLYGKYKLQHEGTLTKMKKNLISNAALCQLACSNNLVGYIQGEEFNPKGWIIPGLGYDMCGNSKISFLSSNDMHILRKMSVRSKRIADTVEALIGAYLGAAGEQAAFVFLKSLGLDIEFHSNIPLERKIVLKSEKFINVRSLEMILGYEFKDTSLLVEALTHGSYQTAGATACYQRLEFLGDAVLDHLFTIYFYNQYPECTPELLTDLRSASVNNNCYAHAAAKAGLNKHILHSSLQLHGRMAYYFENFKQPFTGPSHGWEAGIGLPKVLGDVIESLAGAIYLDSKYDKEVVWKSMKQLLEPLATPETVERDPVKLLQEFCARRSYSSSYTKAHKDGVSSVVVEVQVEGTTYSATETGPDKIVAKKLAAKSLLNNLKAIVP</sequence>
<dbReference type="GO" id="GO:0005524">
    <property type="term" value="F:ATP binding"/>
    <property type="evidence" value="ECO:0007669"/>
    <property type="project" value="InterPro"/>
</dbReference>
<proteinExistence type="predicted"/>
<dbReference type="SMART" id="SM00487">
    <property type="entry name" value="DEXDc"/>
    <property type="match status" value="1"/>
</dbReference>
<keyword evidence="3" id="KW-0540">Nuclease</keyword>
<dbReference type="PROSITE" id="PS50142">
    <property type="entry name" value="RNASE_3_2"/>
    <property type="match status" value="2"/>
</dbReference>
<feature type="domain" description="RNase III" evidence="15">
    <location>
        <begin position="788"/>
        <end position="943"/>
    </location>
</feature>
<keyword evidence="8" id="KW-0378">Hydrolase</keyword>
<keyword evidence="9" id="KW-0460">Magnesium</keyword>
<dbReference type="Gramene" id="AET5Gv20211100.12">
    <property type="protein sequence ID" value="AET5Gv20211100.12"/>
    <property type="gene ID" value="AET5Gv20211100"/>
</dbReference>
<evidence type="ECO:0000259" key="14">
    <source>
        <dbReference type="PROSITE" id="PS50137"/>
    </source>
</evidence>
<reference evidence="18" key="3">
    <citation type="journal article" date="2017" name="Nature">
        <title>Genome sequence of the progenitor of the wheat D genome Aegilops tauschii.</title>
        <authorList>
            <person name="Luo M.C."/>
            <person name="Gu Y.Q."/>
            <person name="Puiu D."/>
            <person name="Wang H."/>
            <person name="Twardziok S.O."/>
            <person name="Deal K.R."/>
            <person name="Huo N."/>
            <person name="Zhu T."/>
            <person name="Wang L."/>
            <person name="Wang Y."/>
            <person name="McGuire P.E."/>
            <person name="Liu S."/>
            <person name="Long H."/>
            <person name="Ramasamy R.K."/>
            <person name="Rodriguez J.C."/>
            <person name="Van S.L."/>
            <person name="Yuan L."/>
            <person name="Wang Z."/>
            <person name="Xia Z."/>
            <person name="Xiao L."/>
            <person name="Anderson O.D."/>
            <person name="Ouyang S."/>
            <person name="Liang Y."/>
            <person name="Zimin A.V."/>
            <person name="Pertea G."/>
            <person name="Qi P."/>
            <person name="Bennetzen J.L."/>
            <person name="Dai X."/>
            <person name="Dawson M.W."/>
            <person name="Muller H.G."/>
            <person name="Kugler K."/>
            <person name="Rivarola-Duarte L."/>
            <person name="Spannagl M."/>
            <person name="Mayer K.F.X."/>
            <person name="Lu F.H."/>
            <person name="Bevan M.W."/>
            <person name="Leroy P."/>
            <person name="Li P."/>
            <person name="You F.M."/>
            <person name="Sun Q."/>
            <person name="Liu Z."/>
            <person name="Lyons E."/>
            <person name="Wicker T."/>
            <person name="Salzberg S.L."/>
            <person name="Devos K.M."/>
            <person name="Dvorak J."/>
        </authorList>
    </citation>
    <scope>NUCLEOTIDE SEQUENCE [LARGE SCALE GENOMIC DNA]</scope>
    <source>
        <strain evidence="18">cv. AL8/78</strain>
    </source>
</reference>
<dbReference type="InterPro" id="IPR036085">
    <property type="entry name" value="PAZ_dom_sf"/>
</dbReference>
<dbReference type="GO" id="GO:0005634">
    <property type="term" value="C:nucleus"/>
    <property type="evidence" value="ECO:0007669"/>
    <property type="project" value="TreeGrafter"/>
</dbReference>
<evidence type="ECO:0000256" key="10">
    <source>
        <dbReference type="ARBA" id="ARBA00022884"/>
    </source>
</evidence>
<dbReference type="PROSITE" id="PS51192">
    <property type="entry name" value="HELICASE_ATP_BIND_1"/>
    <property type="match status" value="1"/>
</dbReference>
<dbReference type="SUPFAM" id="SSF54768">
    <property type="entry name" value="dsRNA-binding domain-like"/>
    <property type="match status" value="1"/>
</dbReference>
<dbReference type="InterPro" id="IPR011545">
    <property type="entry name" value="DEAD/DEAH_box_helicase_dom"/>
</dbReference>
<dbReference type="SUPFAM" id="SSF52540">
    <property type="entry name" value="P-loop containing nucleoside triphosphate hydrolases"/>
    <property type="match status" value="1"/>
</dbReference>
<dbReference type="InterPro" id="IPR003100">
    <property type="entry name" value="PAZ_dom"/>
</dbReference>
<dbReference type="PANTHER" id="PTHR14950:SF70">
    <property type="entry name" value="ENDORIBONUCLEASE DICER HOMOLOG 2"/>
    <property type="match status" value="1"/>
</dbReference>
<evidence type="ECO:0000256" key="9">
    <source>
        <dbReference type="ARBA" id="ARBA00022842"/>
    </source>
</evidence>
<evidence type="ECO:0000256" key="13">
    <source>
        <dbReference type="PROSITE-ProRule" id="PRU00266"/>
    </source>
</evidence>
<feature type="domain" description="RNase III" evidence="15">
    <location>
        <begin position="980"/>
        <end position="1127"/>
    </location>
</feature>
<dbReference type="GO" id="GO:0046872">
    <property type="term" value="F:metal ion binding"/>
    <property type="evidence" value="ECO:0007669"/>
    <property type="project" value="UniProtKB-KW"/>
</dbReference>
<evidence type="ECO:0000256" key="8">
    <source>
        <dbReference type="ARBA" id="ARBA00022801"/>
    </source>
</evidence>
<dbReference type="Gene3D" id="3.30.160.20">
    <property type="match status" value="1"/>
</dbReference>
<dbReference type="GO" id="GO:0030422">
    <property type="term" value="P:siRNA processing"/>
    <property type="evidence" value="ECO:0007669"/>
    <property type="project" value="TreeGrafter"/>
</dbReference>
<dbReference type="InterPro" id="IPR000999">
    <property type="entry name" value="RNase_III_dom"/>
</dbReference>
<reference evidence="19" key="2">
    <citation type="journal article" date="2017" name="Nat. Plants">
        <title>The Aegilops tauschii genome reveals multiple impacts of transposons.</title>
        <authorList>
            <person name="Zhao G."/>
            <person name="Zou C."/>
            <person name="Li K."/>
            <person name="Wang K."/>
            <person name="Li T."/>
            <person name="Gao L."/>
            <person name="Zhang X."/>
            <person name="Wang H."/>
            <person name="Yang Z."/>
            <person name="Liu X."/>
            <person name="Jiang W."/>
            <person name="Mao L."/>
            <person name="Kong X."/>
            <person name="Jiao Y."/>
            <person name="Jia J."/>
        </authorList>
    </citation>
    <scope>NUCLEOTIDE SEQUENCE [LARGE SCALE GENOMIC DNA]</scope>
    <source>
        <strain evidence="19">cv. AL8/78</strain>
    </source>
</reference>
<keyword evidence="6" id="KW-0547">Nucleotide-binding</keyword>
<evidence type="ECO:0000256" key="12">
    <source>
        <dbReference type="ARBA" id="ARBA00056187"/>
    </source>
</evidence>
<evidence type="ECO:0000259" key="15">
    <source>
        <dbReference type="PROSITE" id="PS50142"/>
    </source>
</evidence>
<keyword evidence="19" id="KW-1185">Reference proteome</keyword>
<evidence type="ECO:0000256" key="1">
    <source>
        <dbReference type="ARBA" id="ARBA00001936"/>
    </source>
</evidence>
<dbReference type="CDD" id="cd18034">
    <property type="entry name" value="DEXHc_dicer"/>
    <property type="match status" value="1"/>
</dbReference>
<protein>
    <submittedName>
        <fullName evidence="18">Uncharacterized protein</fullName>
    </submittedName>
</protein>
<dbReference type="Gene3D" id="3.40.50.300">
    <property type="entry name" value="P-loop containing nucleotide triphosphate hydrolases"/>
    <property type="match status" value="1"/>
</dbReference>
<evidence type="ECO:0000259" key="17">
    <source>
        <dbReference type="PROSITE" id="PS51192"/>
    </source>
</evidence>
<dbReference type="SUPFAM" id="SSF101690">
    <property type="entry name" value="PAZ domain"/>
    <property type="match status" value="1"/>
</dbReference>
<evidence type="ECO:0000256" key="6">
    <source>
        <dbReference type="ARBA" id="ARBA00022741"/>
    </source>
</evidence>
<dbReference type="InterPro" id="IPR014720">
    <property type="entry name" value="dsRBD_dom"/>
</dbReference>
<dbReference type="Pfam" id="PF00636">
    <property type="entry name" value="Ribonuclease_3"/>
    <property type="match status" value="2"/>
</dbReference>
<dbReference type="Pfam" id="PF00270">
    <property type="entry name" value="DEAD"/>
    <property type="match status" value="1"/>
</dbReference>
<dbReference type="PANTHER" id="PTHR14950">
    <property type="entry name" value="DICER-RELATED"/>
    <property type="match status" value="1"/>
</dbReference>
<dbReference type="Gene3D" id="1.10.1520.10">
    <property type="entry name" value="Ribonuclease III domain"/>
    <property type="match status" value="2"/>
</dbReference>
<accession>A0A453JVH6</accession>
<keyword evidence="5" id="KW-0677">Repeat</keyword>
<feature type="domain" description="PAZ" evidence="16">
    <location>
        <begin position="637"/>
        <end position="761"/>
    </location>
</feature>